<proteinExistence type="predicted"/>
<evidence type="ECO:0000256" key="1">
    <source>
        <dbReference type="SAM" id="Phobius"/>
    </source>
</evidence>
<evidence type="ECO:0000313" key="2">
    <source>
        <dbReference type="EMBL" id="MCO5975945.1"/>
    </source>
</evidence>
<comment type="caution">
    <text evidence="2">The sequence shown here is derived from an EMBL/GenBank/DDBJ whole genome shotgun (WGS) entry which is preliminary data.</text>
</comment>
<evidence type="ECO:0008006" key="4">
    <source>
        <dbReference type="Google" id="ProtNLM"/>
    </source>
</evidence>
<accession>A0ABT1BIA3</accession>
<dbReference type="Proteomes" id="UP001204851">
    <property type="component" value="Unassembled WGS sequence"/>
</dbReference>
<protein>
    <recommendedName>
        <fullName evidence="4">Type 4 fimbrial biogenesis protein PilX N-terminal domain-containing protein</fullName>
    </recommendedName>
</protein>
<dbReference type="EMBL" id="JAMXMC010000002">
    <property type="protein sequence ID" value="MCO5975945.1"/>
    <property type="molecule type" value="Genomic_DNA"/>
</dbReference>
<reference evidence="2 3" key="1">
    <citation type="submission" date="2022-06" db="EMBL/GenBank/DDBJ databases">
        <title>Ideonella sp. NS12-5 Genome sequencing and assembly.</title>
        <authorList>
            <person name="Jung Y."/>
        </authorList>
    </citation>
    <scope>NUCLEOTIDE SEQUENCE [LARGE SCALE GENOMIC DNA]</scope>
    <source>
        <strain evidence="2 3">NS12-5</strain>
    </source>
</reference>
<keyword evidence="1" id="KW-0812">Transmembrane</keyword>
<gene>
    <name evidence="2" type="ORF">M0L44_04280</name>
</gene>
<organism evidence="2 3">
    <name type="scientific">Ideonella oryzae</name>
    <dbReference type="NCBI Taxonomy" id="2937441"/>
    <lineage>
        <taxon>Bacteria</taxon>
        <taxon>Pseudomonadati</taxon>
        <taxon>Pseudomonadota</taxon>
        <taxon>Betaproteobacteria</taxon>
        <taxon>Burkholderiales</taxon>
        <taxon>Sphaerotilaceae</taxon>
        <taxon>Ideonella</taxon>
    </lineage>
</organism>
<keyword evidence="3" id="KW-1185">Reference proteome</keyword>
<sequence length="186" mass="19971">MNVRLQITAGARVQRGVVLIVALVMLAIIALMSVSVMRASLASDLIVNNVRAQSLAQQSAELALRYCERQANADVQSGRAAFILPALDDDDGDPANGRPTRWNTFSNWFGGSAVAVTVPDAVVVSVDSPVKPPNPQCLPEYTVLNDGTTTIVLITARGFSPDHRQDVIGRTLAGSVVWLQSMLRFN</sequence>
<evidence type="ECO:0000313" key="3">
    <source>
        <dbReference type="Proteomes" id="UP001204851"/>
    </source>
</evidence>
<keyword evidence="1" id="KW-1133">Transmembrane helix</keyword>
<feature type="transmembrane region" description="Helical" evidence="1">
    <location>
        <begin position="16"/>
        <end position="37"/>
    </location>
</feature>
<keyword evidence="1" id="KW-0472">Membrane</keyword>
<dbReference type="RefSeq" id="WP_252768425.1">
    <property type="nucleotide sequence ID" value="NZ_JAMXMC010000002.1"/>
</dbReference>
<name>A0ABT1BIA3_9BURK</name>